<feature type="region of interest" description="Disordered" evidence="1">
    <location>
        <begin position="421"/>
        <end position="449"/>
    </location>
</feature>
<dbReference type="Proteomes" id="UP000249390">
    <property type="component" value="Unassembled WGS sequence"/>
</dbReference>
<sequence length="607" mass="66351">MSATSKQKQSQARELKHRVLTCIHKLSDRDTYSAAATELESIVTTLSPDTIPIFLSLISATDSSDKSPVRKQCLRLISLLSEVHGNSLSPHLSKLLSAVVRRLRDPNSSVRSACIAACGSISSHITMPPFSSIAKPFLEALFTEHEMNSQIGIALCLSAVIEASPDPDAAYLRKLMPRIEKLLRCESFKAKAALLTLIGSAIGVGGASNQLVVKNLVPCLVGFVNSDDWAARKATVEALLRLAVTEKEMLTEFKGACVKALEAKRFDKVKAVRETIDQTLEAWKEIPDSNDGVSPQLKSSSSSKEKASDGYYQPGSMVSRNMSSGAPNIRKRYTTPIKSHVTDNSSPDATARRRSLQEGTQKKSASAIFRKLDCKKTYEVEVEVTAPQGTPPEVSRDELKYRDVNATKPETRRALFGQKNAGSRVVPCNEERSEHTTTGMGSETGEPHRNQKEYEELSQIQNQLVQIEKQQTKLLDIVQKFIGSTQSGMHSLETRVRGLELALDGISRDLAVSTRQQTSPKRKTGFTCCKLPGAEFLTSKPWKRTGRTLSSRFSQVASTAAQTKAGVSEGLRAESRRFGFQGSHGFILNPLAHEPQQGDCEASTSGV</sequence>
<dbReference type="PANTHER" id="PTHR31355:SF8">
    <property type="entry name" value="TORTIFOLIA1-LIKE PROTEIN 3"/>
    <property type="match status" value="1"/>
</dbReference>
<keyword evidence="4" id="KW-1185">Reference proteome</keyword>
<gene>
    <name evidence="3" type="ORF">DM860_017740</name>
</gene>
<dbReference type="InterPro" id="IPR016024">
    <property type="entry name" value="ARM-type_fold"/>
</dbReference>
<feature type="region of interest" description="Disordered" evidence="1">
    <location>
        <begin position="287"/>
        <end position="366"/>
    </location>
</feature>
<dbReference type="PANTHER" id="PTHR31355">
    <property type="entry name" value="MICROTUBULE-ASSOCIATED PROTEIN TORTIFOLIA1"/>
    <property type="match status" value="1"/>
</dbReference>
<dbReference type="GO" id="GO:0008017">
    <property type="term" value="F:microtubule binding"/>
    <property type="evidence" value="ECO:0007669"/>
    <property type="project" value="InterPro"/>
</dbReference>
<evidence type="ECO:0000313" key="4">
    <source>
        <dbReference type="Proteomes" id="UP000249390"/>
    </source>
</evidence>
<protein>
    <recommendedName>
        <fullName evidence="2">TORTIFOLIA1/SINE1-2 N-terminal domain-containing protein</fullName>
    </recommendedName>
</protein>
<dbReference type="InterPro" id="IPR057600">
    <property type="entry name" value="TORTIFOLIA1/SINE1-2_N"/>
</dbReference>
<feature type="domain" description="TORTIFOLIA1/SINE1-2 N-terminal" evidence="2">
    <location>
        <begin position="13"/>
        <end position="285"/>
    </location>
</feature>
<proteinExistence type="predicted"/>
<dbReference type="Pfam" id="PF24714">
    <property type="entry name" value="TOR1L1_N"/>
    <property type="match status" value="1"/>
</dbReference>
<evidence type="ECO:0000256" key="1">
    <source>
        <dbReference type="SAM" id="MobiDB-lite"/>
    </source>
</evidence>
<dbReference type="GO" id="GO:0005874">
    <property type="term" value="C:microtubule"/>
    <property type="evidence" value="ECO:0007669"/>
    <property type="project" value="InterPro"/>
</dbReference>
<reference evidence="3 4" key="1">
    <citation type="submission" date="2018-06" db="EMBL/GenBank/DDBJ databases">
        <title>The Genome of Cuscuta australis (Dodder) Provides Insight into the Evolution of Plant Parasitism.</title>
        <authorList>
            <person name="Liu H."/>
        </authorList>
    </citation>
    <scope>NUCLEOTIDE SEQUENCE [LARGE SCALE GENOMIC DNA]</scope>
    <source>
        <strain evidence="4">cv. Yunnan</strain>
        <tissue evidence="3">Vines</tissue>
    </source>
</reference>
<dbReference type="SUPFAM" id="SSF48371">
    <property type="entry name" value="ARM repeat"/>
    <property type="match status" value="1"/>
</dbReference>
<evidence type="ECO:0000259" key="2">
    <source>
        <dbReference type="Pfam" id="PF24714"/>
    </source>
</evidence>
<name>A0A328DA43_9ASTE</name>
<dbReference type="InterPro" id="IPR011989">
    <property type="entry name" value="ARM-like"/>
</dbReference>
<feature type="compositionally biased region" description="Polar residues" evidence="1">
    <location>
        <begin position="316"/>
        <end position="326"/>
    </location>
</feature>
<dbReference type="InterPro" id="IPR033337">
    <property type="entry name" value="TORTIFOLIA1/SINE1-2"/>
</dbReference>
<evidence type="ECO:0000313" key="3">
    <source>
        <dbReference type="EMBL" id="RAL41191.1"/>
    </source>
</evidence>
<dbReference type="EMBL" id="NQVE01000190">
    <property type="protein sequence ID" value="RAL41191.1"/>
    <property type="molecule type" value="Genomic_DNA"/>
</dbReference>
<comment type="caution">
    <text evidence="3">The sequence shown here is derived from an EMBL/GenBank/DDBJ whole genome shotgun (WGS) entry which is preliminary data.</text>
</comment>
<organism evidence="3 4">
    <name type="scientific">Cuscuta australis</name>
    <dbReference type="NCBI Taxonomy" id="267555"/>
    <lineage>
        <taxon>Eukaryota</taxon>
        <taxon>Viridiplantae</taxon>
        <taxon>Streptophyta</taxon>
        <taxon>Embryophyta</taxon>
        <taxon>Tracheophyta</taxon>
        <taxon>Spermatophyta</taxon>
        <taxon>Magnoliopsida</taxon>
        <taxon>eudicotyledons</taxon>
        <taxon>Gunneridae</taxon>
        <taxon>Pentapetalae</taxon>
        <taxon>asterids</taxon>
        <taxon>lamiids</taxon>
        <taxon>Solanales</taxon>
        <taxon>Convolvulaceae</taxon>
        <taxon>Cuscuteae</taxon>
        <taxon>Cuscuta</taxon>
        <taxon>Cuscuta subgen. Grammica</taxon>
        <taxon>Cuscuta sect. Cleistogrammica</taxon>
    </lineage>
</organism>
<dbReference type="AlphaFoldDB" id="A0A328DA43"/>
<dbReference type="Gene3D" id="1.25.10.10">
    <property type="entry name" value="Leucine-rich Repeat Variant"/>
    <property type="match status" value="1"/>
</dbReference>
<dbReference type="FunFam" id="1.25.10.10:FF:000549">
    <property type="entry name" value="ARM repeat superfamily protein"/>
    <property type="match status" value="1"/>
</dbReference>
<accession>A0A328DA43</accession>